<reference evidence="1" key="1">
    <citation type="submission" date="2023-10" db="EMBL/GenBank/DDBJ databases">
        <authorList>
            <person name="Rodriguez Cubillos JULIANA M."/>
            <person name="De Vega J."/>
        </authorList>
    </citation>
    <scope>NUCLEOTIDE SEQUENCE</scope>
</reference>
<accession>A0ACB0KDP8</accession>
<evidence type="ECO:0000313" key="1">
    <source>
        <dbReference type="EMBL" id="CAJ2655429.1"/>
    </source>
</evidence>
<organism evidence="1 2">
    <name type="scientific">Trifolium pratense</name>
    <name type="common">Red clover</name>
    <dbReference type="NCBI Taxonomy" id="57577"/>
    <lineage>
        <taxon>Eukaryota</taxon>
        <taxon>Viridiplantae</taxon>
        <taxon>Streptophyta</taxon>
        <taxon>Embryophyta</taxon>
        <taxon>Tracheophyta</taxon>
        <taxon>Spermatophyta</taxon>
        <taxon>Magnoliopsida</taxon>
        <taxon>eudicotyledons</taxon>
        <taxon>Gunneridae</taxon>
        <taxon>Pentapetalae</taxon>
        <taxon>rosids</taxon>
        <taxon>fabids</taxon>
        <taxon>Fabales</taxon>
        <taxon>Fabaceae</taxon>
        <taxon>Papilionoideae</taxon>
        <taxon>50 kb inversion clade</taxon>
        <taxon>NPAAA clade</taxon>
        <taxon>Hologalegina</taxon>
        <taxon>IRL clade</taxon>
        <taxon>Trifolieae</taxon>
        <taxon>Trifolium</taxon>
    </lineage>
</organism>
<evidence type="ECO:0000313" key="2">
    <source>
        <dbReference type="Proteomes" id="UP001177021"/>
    </source>
</evidence>
<sequence length="112" mass="12608">MTMKQSPKPNSSKSSSPIKTPHRYLKPGALAKLRDSKITARNTSSRRFHEDISFSPITPITPNNSPNQNDLENMVPSFDSHASFTNRPRCLARKKLFAVTPSFTPQTDTYPF</sequence>
<comment type="caution">
    <text evidence="1">The sequence shown here is derived from an EMBL/GenBank/DDBJ whole genome shotgun (WGS) entry which is preliminary data.</text>
</comment>
<name>A0ACB0KDP8_TRIPR</name>
<protein>
    <submittedName>
        <fullName evidence="1">Uncharacterized protein</fullName>
    </submittedName>
</protein>
<proteinExistence type="predicted"/>
<keyword evidence="2" id="KW-1185">Reference proteome</keyword>
<dbReference type="EMBL" id="CASHSV030000206">
    <property type="protein sequence ID" value="CAJ2655429.1"/>
    <property type="molecule type" value="Genomic_DNA"/>
</dbReference>
<dbReference type="Proteomes" id="UP001177021">
    <property type="component" value="Unassembled WGS sequence"/>
</dbReference>
<gene>
    <name evidence="1" type="ORF">MILVUS5_LOCUS22368</name>
</gene>